<name>A0ABV2LAW7_9HYPH</name>
<dbReference type="InterPro" id="IPR018060">
    <property type="entry name" value="HTH_AraC"/>
</dbReference>
<dbReference type="Pfam" id="PF14525">
    <property type="entry name" value="AraC_binding_2"/>
    <property type="match status" value="1"/>
</dbReference>
<dbReference type="InterPro" id="IPR009057">
    <property type="entry name" value="Homeodomain-like_sf"/>
</dbReference>
<comment type="caution">
    <text evidence="5">The sequence shown here is derived from an EMBL/GenBank/DDBJ whole genome shotgun (WGS) entry which is preliminary data.</text>
</comment>
<keyword evidence="3" id="KW-0804">Transcription</keyword>
<protein>
    <submittedName>
        <fullName evidence="5">AraC-like DNA-binding protein</fullName>
    </submittedName>
</protein>
<dbReference type="RefSeq" id="WP_238278665.1">
    <property type="nucleotide sequence ID" value="NZ_BPQL01000042.1"/>
</dbReference>
<dbReference type="InterPro" id="IPR050204">
    <property type="entry name" value="AraC_XylS_family_regulators"/>
</dbReference>
<dbReference type="PANTHER" id="PTHR46796:SF6">
    <property type="entry name" value="ARAC SUBFAMILY"/>
    <property type="match status" value="1"/>
</dbReference>
<proteinExistence type="predicted"/>
<evidence type="ECO:0000313" key="6">
    <source>
        <dbReference type="Proteomes" id="UP001549145"/>
    </source>
</evidence>
<evidence type="ECO:0000259" key="4">
    <source>
        <dbReference type="PROSITE" id="PS01124"/>
    </source>
</evidence>
<dbReference type="InterPro" id="IPR035418">
    <property type="entry name" value="AraC-bd_2"/>
</dbReference>
<dbReference type="PRINTS" id="PR00032">
    <property type="entry name" value="HTHARAC"/>
</dbReference>
<organism evidence="5 6">
    <name type="scientific">Methylobacterium goesingense</name>
    <dbReference type="NCBI Taxonomy" id="243690"/>
    <lineage>
        <taxon>Bacteria</taxon>
        <taxon>Pseudomonadati</taxon>
        <taxon>Pseudomonadota</taxon>
        <taxon>Alphaproteobacteria</taxon>
        <taxon>Hyphomicrobiales</taxon>
        <taxon>Methylobacteriaceae</taxon>
        <taxon>Methylobacterium</taxon>
    </lineage>
</organism>
<dbReference type="Pfam" id="PF12833">
    <property type="entry name" value="HTH_18"/>
    <property type="match status" value="1"/>
</dbReference>
<feature type="domain" description="HTH araC/xylS-type" evidence="4">
    <location>
        <begin position="212"/>
        <end position="313"/>
    </location>
</feature>
<sequence length="316" mass="35790">MGSISTNEVQIGTRRRFWEEVISDLYTKTDVTIENTAQFYGLINWHKIGEVVLSDISSTRSVVTRESRYIRKSSDNPIQINFQIEGTGTVIQDGREALTRPGEVTIYDSSRPYEMRFDGPFRQLSVDFPRRMLGDRLKCSERVTARGFSGTNGPGRFLYSYVQSLVMGKSDEDLTIADCLQDNLMRLLGIALLSLDQSGQVTESDGKHAALSRVKSYIKSNLADDSLSPAATARAQGLSLRNLYYLFESEGTTISRFIQDSRLEQCRKEIEDIRMSGRSISDIALAWGFKDTAHFSRAFRRRFGVTPRECRSARRL</sequence>
<accession>A0ABV2LAW7</accession>
<evidence type="ECO:0000256" key="2">
    <source>
        <dbReference type="ARBA" id="ARBA00023125"/>
    </source>
</evidence>
<dbReference type="EMBL" id="JBEPMM010000020">
    <property type="protein sequence ID" value="MET3694992.1"/>
    <property type="molecule type" value="Genomic_DNA"/>
</dbReference>
<dbReference type="SUPFAM" id="SSF46689">
    <property type="entry name" value="Homeodomain-like"/>
    <property type="match status" value="1"/>
</dbReference>
<evidence type="ECO:0000256" key="1">
    <source>
        <dbReference type="ARBA" id="ARBA00023015"/>
    </source>
</evidence>
<keyword evidence="1" id="KW-0805">Transcription regulation</keyword>
<evidence type="ECO:0000256" key="3">
    <source>
        <dbReference type="ARBA" id="ARBA00023163"/>
    </source>
</evidence>
<dbReference type="SMART" id="SM00342">
    <property type="entry name" value="HTH_ARAC"/>
    <property type="match status" value="1"/>
</dbReference>
<keyword evidence="6" id="KW-1185">Reference proteome</keyword>
<dbReference type="PANTHER" id="PTHR46796">
    <property type="entry name" value="HTH-TYPE TRANSCRIPTIONAL ACTIVATOR RHAS-RELATED"/>
    <property type="match status" value="1"/>
</dbReference>
<evidence type="ECO:0000313" key="5">
    <source>
        <dbReference type="EMBL" id="MET3694992.1"/>
    </source>
</evidence>
<gene>
    <name evidence="5" type="ORF">ABID43_004557</name>
</gene>
<dbReference type="Gene3D" id="1.10.10.60">
    <property type="entry name" value="Homeodomain-like"/>
    <property type="match status" value="1"/>
</dbReference>
<dbReference type="PROSITE" id="PS01124">
    <property type="entry name" value="HTH_ARAC_FAMILY_2"/>
    <property type="match status" value="1"/>
</dbReference>
<dbReference type="InterPro" id="IPR020449">
    <property type="entry name" value="Tscrpt_reg_AraC-type_HTH"/>
</dbReference>
<reference evidence="5 6" key="1">
    <citation type="submission" date="2024-06" db="EMBL/GenBank/DDBJ databases">
        <title>Genomic Encyclopedia of Type Strains, Phase IV (KMG-IV): sequencing the most valuable type-strain genomes for metagenomic binning, comparative biology and taxonomic classification.</title>
        <authorList>
            <person name="Goeker M."/>
        </authorList>
    </citation>
    <scope>NUCLEOTIDE SEQUENCE [LARGE SCALE GENOMIC DNA]</scope>
    <source>
        <strain evidence="5 6">DSM 21331</strain>
    </source>
</reference>
<keyword evidence="2" id="KW-0238">DNA-binding</keyword>
<dbReference type="Proteomes" id="UP001549145">
    <property type="component" value="Unassembled WGS sequence"/>
</dbReference>